<evidence type="ECO:0000256" key="1">
    <source>
        <dbReference type="ARBA" id="ARBA00022490"/>
    </source>
</evidence>
<comment type="similarity">
    <text evidence="3">Belongs to the RimP family.</text>
</comment>
<evidence type="ECO:0000259" key="5">
    <source>
        <dbReference type="Pfam" id="PF17384"/>
    </source>
</evidence>
<dbReference type="Gene3D" id="2.30.30.180">
    <property type="entry name" value="Ribosome maturation factor RimP, C-terminal domain"/>
    <property type="match status" value="1"/>
</dbReference>
<dbReference type="PANTHER" id="PTHR33867:SF1">
    <property type="entry name" value="RIBOSOME MATURATION FACTOR RIMP"/>
    <property type="match status" value="1"/>
</dbReference>
<dbReference type="CDD" id="cd01734">
    <property type="entry name" value="YlxS_C"/>
    <property type="match status" value="1"/>
</dbReference>
<gene>
    <name evidence="3" type="primary">rimP</name>
    <name evidence="6" type="ORF">HMPREF0514_10837</name>
</gene>
<dbReference type="GO" id="GO:0000028">
    <property type="term" value="P:ribosomal small subunit assembly"/>
    <property type="evidence" value="ECO:0007669"/>
    <property type="project" value="TreeGrafter"/>
</dbReference>
<dbReference type="GO" id="GO:0005829">
    <property type="term" value="C:cytosol"/>
    <property type="evidence" value="ECO:0007669"/>
    <property type="project" value="TreeGrafter"/>
</dbReference>
<dbReference type="InterPro" id="IPR003728">
    <property type="entry name" value="Ribosome_maturation_RimP"/>
</dbReference>
<dbReference type="InterPro" id="IPR028989">
    <property type="entry name" value="RimP_N"/>
</dbReference>
<dbReference type="Gene3D" id="3.30.300.70">
    <property type="entry name" value="RimP-like superfamily, N-terminal"/>
    <property type="match status" value="1"/>
</dbReference>
<keyword evidence="1 3" id="KW-0963">Cytoplasm</keyword>
<dbReference type="HAMAP" id="MF_01077">
    <property type="entry name" value="RimP"/>
    <property type="match status" value="1"/>
</dbReference>
<evidence type="ECO:0000256" key="3">
    <source>
        <dbReference type="HAMAP-Rule" id="MF_01077"/>
    </source>
</evidence>
<evidence type="ECO:0000256" key="2">
    <source>
        <dbReference type="ARBA" id="ARBA00022517"/>
    </source>
</evidence>
<comment type="function">
    <text evidence="3">Required for maturation of 30S ribosomal subunits.</text>
</comment>
<dbReference type="InterPro" id="IPR035956">
    <property type="entry name" value="RimP_N_sf"/>
</dbReference>
<dbReference type="GO" id="GO:0006412">
    <property type="term" value="P:translation"/>
    <property type="evidence" value="ECO:0007669"/>
    <property type="project" value="TreeGrafter"/>
</dbReference>
<dbReference type="AlphaFoldDB" id="A0AA86ZVB4"/>
<dbReference type="SUPFAM" id="SSF74942">
    <property type="entry name" value="YhbC-like, C-terminal domain"/>
    <property type="match status" value="1"/>
</dbReference>
<feature type="domain" description="Ribosome maturation factor RimP N-terminal" evidence="4">
    <location>
        <begin position="26"/>
        <end position="100"/>
    </location>
</feature>
<proteinExistence type="inferred from homology"/>
<comment type="caution">
    <text evidence="6">The sequence shown here is derived from an EMBL/GenBank/DDBJ whole genome shotgun (WGS) entry which is preliminary data.</text>
</comment>
<evidence type="ECO:0000313" key="6">
    <source>
        <dbReference type="EMBL" id="EFJ70393.1"/>
    </source>
</evidence>
<sequence length="172" mass="19811">MSSNAHSFYYGGRDLTKVTELVADVVTPLAEARGDELVDVEYVKEKKQYYLRIYVDRRPGGIDIEEIANLSELVSEKLDELDPDPFPEPYILELSSPGLERPIKNEKDWERAKGSYIHVSLYQKIDGEKTYEGTLKDLNQDQIVLEVKIKTRRKEITIPRKTIASSRFAVEF</sequence>
<comment type="subcellular location">
    <subcellularLocation>
        <location evidence="3">Cytoplasm</location>
    </subcellularLocation>
</comment>
<dbReference type="NCBIfam" id="NF000928">
    <property type="entry name" value="PRK00092.1-2"/>
    <property type="match status" value="1"/>
</dbReference>
<dbReference type="InterPro" id="IPR028998">
    <property type="entry name" value="RimP_C"/>
</dbReference>
<dbReference type="Proteomes" id="UP000003672">
    <property type="component" value="Unassembled WGS sequence"/>
</dbReference>
<feature type="domain" description="Ribosome maturation factor RimP C-terminal" evidence="5">
    <location>
        <begin position="103"/>
        <end position="172"/>
    </location>
</feature>
<dbReference type="SUPFAM" id="SSF75420">
    <property type="entry name" value="YhbC-like, N-terminal domain"/>
    <property type="match status" value="1"/>
</dbReference>
<dbReference type="EMBL" id="ACGO02000001">
    <property type="protein sequence ID" value="EFJ70393.1"/>
    <property type="molecule type" value="Genomic_DNA"/>
</dbReference>
<dbReference type="InterPro" id="IPR036847">
    <property type="entry name" value="RimP_C_sf"/>
</dbReference>
<name>A0AA86ZVB4_9LACO</name>
<keyword evidence="2 3" id="KW-0690">Ribosome biogenesis</keyword>
<organism evidence="6 7">
    <name type="scientific">Lactobacillus paragasseri JV-V03</name>
    <dbReference type="NCBI Taxonomy" id="525326"/>
    <lineage>
        <taxon>Bacteria</taxon>
        <taxon>Bacillati</taxon>
        <taxon>Bacillota</taxon>
        <taxon>Bacilli</taxon>
        <taxon>Lactobacillales</taxon>
        <taxon>Lactobacillaceae</taxon>
        <taxon>Lactobacillus</taxon>
    </lineage>
</organism>
<accession>A0AA86ZVB4</accession>
<protein>
    <recommendedName>
        <fullName evidence="3">Ribosome maturation factor RimP</fullName>
    </recommendedName>
</protein>
<evidence type="ECO:0000259" key="4">
    <source>
        <dbReference type="Pfam" id="PF02576"/>
    </source>
</evidence>
<dbReference type="PANTHER" id="PTHR33867">
    <property type="entry name" value="RIBOSOME MATURATION FACTOR RIMP"/>
    <property type="match status" value="1"/>
</dbReference>
<reference evidence="6 7" key="1">
    <citation type="submission" date="2010-06" db="EMBL/GenBank/DDBJ databases">
        <authorList>
            <person name="Muzny D."/>
            <person name="Qin X."/>
            <person name="Buhay C."/>
            <person name="Dugan-Rocha S."/>
            <person name="Ding Y."/>
            <person name="Chen G."/>
            <person name="Hawes A."/>
            <person name="Holder M."/>
            <person name="Jhangiani S."/>
            <person name="Johnson A."/>
            <person name="Khan Z."/>
            <person name="Li Z."/>
            <person name="Liu W."/>
            <person name="Liu X."/>
            <person name="Perez L."/>
            <person name="Shen H."/>
            <person name="Wang Q."/>
            <person name="Watt J."/>
            <person name="Xi L."/>
            <person name="Xin Y."/>
            <person name="Zhou J."/>
            <person name="Deng J."/>
            <person name="Jiang H."/>
            <person name="Liu Y."/>
            <person name="Qu J."/>
            <person name="Song X.-Z."/>
            <person name="Zhang L."/>
            <person name="Villasana D."/>
            <person name="Johnson A."/>
            <person name="Liu J."/>
            <person name="Liyanage D."/>
            <person name="Lorensuhewa L."/>
            <person name="Robinson T."/>
            <person name="Song A."/>
            <person name="Song B.-B."/>
            <person name="Dinh H."/>
            <person name="Thornton R."/>
            <person name="Coyle M."/>
            <person name="Francisco L."/>
            <person name="Jackson L."/>
            <person name="Javaid M."/>
            <person name="Korchina V."/>
            <person name="Kovar C."/>
            <person name="Mata R."/>
            <person name="Mathew T."/>
            <person name="Ngo R."/>
            <person name="Nguyen L."/>
            <person name="Nguyen N."/>
            <person name="Okwuonu G."/>
            <person name="Ongeri F."/>
            <person name="Pham C."/>
            <person name="Simmons D."/>
            <person name="Wilczek-Boney K."/>
            <person name="Hale W."/>
            <person name="Jakkamsetti A."/>
            <person name="Pham P."/>
            <person name="Ruth R."/>
            <person name="San Lucas F."/>
            <person name="Warren J."/>
            <person name="Zhang J."/>
            <person name="Zhao Z."/>
            <person name="Zhou C."/>
            <person name="Zhu D."/>
            <person name="Lee S."/>
            <person name="Bess C."/>
            <person name="Blankenburg K."/>
            <person name="Forbes L."/>
            <person name="Fu Q."/>
            <person name="Gubbala S."/>
            <person name="Hirani K."/>
            <person name="Jayaseelan J.C."/>
            <person name="Lara F."/>
            <person name="Munidasa M."/>
            <person name="Palculict T."/>
            <person name="Patil S."/>
            <person name="Pu L.-L."/>
            <person name="Saada N."/>
            <person name="Tang L."/>
            <person name="Weissenberger G."/>
            <person name="Zhu Y."/>
            <person name="Hemphill L."/>
            <person name="Shang Y."/>
            <person name="Youmans B."/>
            <person name="Ayvaz T."/>
            <person name="Ross M."/>
            <person name="Santibanez J."/>
            <person name="Aqrawi P."/>
            <person name="Gross S."/>
            <person name="Joshi V."/>
            <person name="Fowler G."/>
            <person name="Nazareth L."/>
            <person name="Reid J."/>
            <person name="Worley K."/>
            <person name="Petrosino J."/>
            <person name="Highlander S."/>
            <person name="Gibbs R."/>
        </authorList>
    </citation>
    <scope>NUCLEOTIDE SEQUENCE [LARGE SCALE GENOMIC DNA]</scope>
    <source>
        <strain evidence="6 7">JV-V03</strain>
    </source>
</reference>
<dbReference type="Pfam" id="PF02576">
    <property type="entry name" value="RimP_N"/>
    <property type="match status" value="1"/>
</dbReference>
<evidence type="ECO:0000313" key="7">
    <source>
        <dbReference type="Proteomes" id="UP000003672"/>
    </source>
</evidence>
<dbReference type="FunFam" id="3.30.300.70:FF:000001">
    <property type="entry name" value="Ribosome maturation factor RimP"/>
    <property type="match status" value="1"/>
</dbReference>
<dbReference type="Pfam" id="PF17384">
    <property type="entry name" value="DUF150_C"/>
    <property type="match status" value="1"/>
</dbReference>